<evidence type="ECO:0000313" key="1">
    <source>
        <dbReference type="Proteomes" id="UP001515500"/>
    </source>
</evidence>
<accession>A0AB40CS25</accession>
<evidence type="ECO:0000313" key="2">
    <source>
        <dbReference type="RefSeq" id="XP_039142890.1"/>
    </source>
</evidence>
<keyword evidence="1" id="KW-1185">Reference proteome</keyword>
<dbReference type="GeneID" id="120280192"/>
<gene>
    <name evidence="2 3" type="primary">LOC120280192</name>
</gene>
<reference evidence="2 3" key="1">
    <citation type="submission" date="2025-04" db="UniProtKB">
        <authorList>
            <consortium name="RefSeq"/>
        </authorList>
    </citation>
    <scope>IDENTIFICATION</scope>
</reference>
<evidence type="ECO:0000313" key="3">
    <source>
        <dbReference type="RefSeq" id="XP_039142891.1"/>
    </source>
</evidence>
<dbReference type="AlphaFoldDB" id="A0AB40CS25"/>
<dbReference type="RefSeq" id="XP_039142890.1">
    <property type="nucleotide sequence ID" value="XM_039286956.1"/>
</dbReference>
<dbReference type="Proteomes" id="UP001515500">
    <property type="component" value="Chromosome 17"/>
</dbReference>
<protein>
    <submittedName>
        <fullName evidence="2 3">Uncharacterized protein LOC120280192 isoform X1</fullName>
    </submittedName>
</protein>
<name>A0AB40CS25_DIOCR</name>
<proteinExistence type="predicted"/>
<sequence>MALLIVSLLLSVVALHPKLRRSFMFKMKRIKIGLLSSMQNLGTYMIWVVDHPLIGMKGVQKYKLMTHMTLQSGFEMKLMEWWSHKRWKRHMKKNKLFIMRTSF</sequence>
<organism evidence="1 2">
    <name type="scientific">Dioscorea cayennensis subsp. rotundata</name>
    <name type="common">White Guinea yam</name>
    <name type="synonym">Dioscorea rotundata</name>
    <dbReference type="NCBI Taxonomy" id="55577"/>
    <lineage>
        <taxon>Eukaryota</taxon>
        <taxon>Viridiplantae</taxon>
        <taxon>Streptophyta</taxon>
        <taxon>Embryophyta</taxon>
        <taxon>Tracheophyta</taxon>
        <taxon>Spermatophyta</taxon>
        <taxon>Magnoliopsida</taxon>
        <taxon>Liliopsida</taxon>
        <taxon>Dioscoreales</taxon>
        <taxon>Dioscoreaceae</taxon>
        <taxon>Dioscorea</taxon>
    </lineage>
</organism>
<dbReference type="RefSeq" id="XP_039142891.1">
    <property type="nucleotide sequence ID" value="XM_039286957.1"/>
</dbReference>